<evidence type="ECO:0000313" key="1">
    <source>
        <dbReference type="EMBL" id="EXM15383.1"/>
    </source>
</evidence>
<sequence>MHDDSNSSLRNIVKNKGKSVASLLLEIRGNQLRQRKCLKFIRNLECLRIDENSSEEPRLIRDKINAFRTQDYVALSYTWDISDQENPENGKYQVPDRDNL</sequence>
<reference evidence="1" key="2">
    <citation type="submission" date="2012-05" db="EMBL/GenBank/DDBJ databases">
        <title>The Genome Annotation of Fusarium oxysporum Cotton.</title>
        <authorList>
            <consortium name="The Broad Institute Genomics Platform"/>
            <person name="Ma L.-J."/>
            <person name="Corby-Kistler H."/>
            <person name="Broz K."/>
            <person name="Gale L.R."/>
            <person name="Jonkers W."/>
            <person name="O'Donnell K."/>
            <person name="Ploetz R."/>
            <person name="Steinberg C."/>
            <person name="Schwartz D.C."/>
            <person name="VanEtten H."/>
            <person name="Zhou S."/>
            <person name="Young S.K."/>
            <person name="Zeng Q."/>
            <person name="Gargeya S."/>
            <person name="Fitzgerald M."/>
            <person name="Abouelleil A."/>
            <person name="Alvarado L."/>
            <person name="Chapman S.B."/>
            <person name="Gainer-Dewar J."/>
            <person name="Goldberg J."/>
            <person name="Griggs A."/>
            <person name="Gujja S."/>
            <person name="Hansen M."/>
            <person name="Howarth C."/>
            <person name="Imamovic A."/>
            <person name="Ireland A."/>
            <person name="Larimer J."/>
            <person name="McCowan C."/>
            <person name="Murphy C."/>
            <person name="Pearson M."/>
            <person name="Poon T.W."/>
            <person name="Priest M."/>
            <person name="Roberts A."/>
            <person name="Saif S."/>
            <person name="Shea T."/>
            <person name="Sykes S."/>
            <person name="Wortman J."/>
            <person name="Nusbaum C."/>
            <person name="Birren B."/>
        </authorList>
    </citation>
    <scope>NUCLEOTIDE SEQUENCE</scope>
    <source>
        <strain evidence="1">25433</strain>
    </source>
</reference>
<name>X0KPB4_FUSOX</name>
<dbReference type="Proteomes" id="UP000030701">
    <property type="component" value="Unassembled WGS sequence"/>
</dbReference>
<accession>X0KPB4</accession>
<dbReference type="AlphaFoldDB" id="X0KPB4"/>
<gene>
    <name evidence="1" type="ORF">FOTG_16261</name>
</gene>
<proteinExistence type="predicted"/>
<organism evidence="1">
    <name type="scientific">Fusarium oxysporum f. sp. vasinfectum 25433</name>
    <dbReference type="NCBI Taxonomy" id="1089449"/>
    <lineage>
        <taxon>Eukaryota</taxon>
        <taxon>Fungi</taxon>
        <taxon>Dikarya</taxon>
        <taxon>Ascomycota</taxon>
        <taxon>Pezizomycotina</taxon>
        <taxon>Sordariomycetes</taxon>
        <taxon>Hypocreomycetidae</taxon>
        <taxon>Hypocreales</taxon>
        <taxon>Nectriaceae</taxon>
        <taxon>Fusarium</taxon>
        <taxon>Fusarium oxysporum species complex</taxon>
    </lineage>
</organism>
<protein>
    <recommendedName>
        <fullName evidence="2">Heterokaryon incompatibility domain-containing protein</fullName>
    </recommendedName>
</protein>
<reference evidence="1" key="1">
    <citation type="submission" date="2011-11" db="EMBL/GenBank/DDBJ databases">
        <title>The Genome Sequence of Fusarium oxysporum Cotton.</title>
        <authorList>
            <consortium name="The Broad Institute Genome Sequencing Platform"/>
            <person name="Ma L.-J."/>
            <person name="Gale L.R."/>
            <person name="Schwartz D.C."/>
            <person name="Zhou S."/>
            <person name="Corby-Kistler H."/>
            <person name="Young S.K."/>
            <person name="Zeng Q."/>
            <person name="Gargeya S."/>
            <person name="Fitzgerald M."/>
            <person name="Haas B."/>
            <person name="Abouelleil A."/>
            <person name="Alvarado L."/>
            <person name="Arachchi H.M."/>
            <person name="Berlin A."/>
            <person name="Brown A."/>
            <person name="Chapman S.B."/>
            <person name="Chen Z."/>
            <person name="Dunbar C."/>
            <person name="Freedman E."/>
            <person name="Gearin G."/>
            <person name="Goldberg J."/>
            <person name="Griggs A."/>
            <person name="Gujja S."/>
            <person name="Heiman D."/>
            <person name="Howarth C."/>
            <person name="Larson L."/>
            <person name="Lui A."/>
            <person name="MacDonald P.J.P."/>
            <person name="Montmayeur A."/>
            <person name="Murphy C."/>
            <person name="Neiman D."/>
            <person name="Pearson M."/>
            <person name="Priest M."/>
            <person name="Roberts A."/>
            <person name="Saif S."/>
            <person name="Shea T."/>
            <person name="Shenoy N."/>
            <person name="Sisk P."/>
            <person name="Stolte C."/>
            <person name="Sykes S."/>
            <person name="Wortman J."/>
            <person name="Nusbaum C."/>
            <person name="Birren B."/>
        </authorList>
    </citation>
    <scope>NUCLEOTIDE SEQUENCE [LARGE SCALE GENOMIC DNA]</scope>
    <source>
        <strain evidence="1">25433</strain>
    </source>
</reference>
<dbReference type="OrthoDB" id="270167at2759"/>
<dbReference type="EMBL" id="JH658022">
    <property type="protein sequence ID" value="EXM15383.1"/>
    <property type="molecule type" value="Genomic_DNA"/>
</dbReference>
<dbReference type="HOGENOM" id="CLU_2306255_0_0_1"/>
<evidence type="ECO:0008006" key="2">
    <source>
        <dbReference type="Google" id="ProtNLM"/>
    </source>
</evidence>